<dbReference type="RefSeq" id="WP_084230616.1">
    <property type="nucleotide sequence ID" value="NZ_FWWR01000009.1"/>
</dbReference>
<name>A0A1W1V0V5_PEPAS</name>
<proteinExistence type="predicted"/>
<accession>A0A1W1V0V5</accession>
<sequence>MDINQLNSFIGLLKEKYPNERFFIDQEDVYFKVLSKNRDLINSEEFLDFFYNKSDELLLEDSYLVVPLYDYLNRMPEISFESFENIKVVFGDFIKSLSSKYLVKKDLFVQEKNENIVESKNIKRIVFSEEKFGQNKKLNYRKQKNIYHNNLNTKEDVLIGAEFVCEVA</sequence>
<reference evidence="2" key="1">
    <citation type="submission" date="2017-04" db="EMBL/GenBank/DDBJ databases">
        <authorList>
            <person name="Varghese N."/>
            <person name="Submissions S."/>
        </authorList>
    </citation>
    <scope>NUCLEOTIDE SEQUENCE [LARGE SCALE GENOMIC DNA]</scope>
    <source>
        <strain evidence="2">DSM 20463</strain>
    </source>
</reference>
<evidence type="ECO:0000313" key="1">
    <source>
        <dbReference type="EMBL" id="SMB86985.1"/>
    </source>
</evidence>
<gene>
    <name evidence="1" type="ORF">SAMN00017477_0997</name>
</gene>
<keyword evidence="2" id="KW-1185">Reference proteome</keyword>
<dbReference type="STRING" id="573058.SAMN00017477_0997"/>
<dbReference type="AlphaFoldDB" id="A0A1W1V0V5"/>
<dbReference type="EMBL" id="FWWR01000009">
    <property type="protein sequence ID" value="SMB86985.1"/>
    <property type="molecule type" value="Genomic_DNA"/>
</dbReference>
<dbReference type="Proteomes" id="UP000192368">
    <property type="component" value="Unassembled WGS sequence"/>
</dbReference>
<organism evidence="1 2">
    <name type="scientific">Peptoniphilus asaccharolyticus DSM 20463</name>
    <dbReference type="NCBI Taxonomy" id="573058"/>
    <lineage>
        <taxon>Bacteria</taxon>
        <taxon>Bacillati</taxon>
        <taxon>Bacillota</taxon>
        <taxon>Tissierellia</taxon>
        <taxon>Tissierellales</taxon>
        <taxon>Peptoniphilaceae</taxon>
        <taxon>Peptoniphilus</taxon>
    </lineage>
</organism>
<protein>
    <submittedName>
        <fullName evidence="1">Uncharacterized protein</fullName>
    </submittedName>
</protein>
<evidence type="ECO:0000313" key="2">
    <source>
        <dbReference type="Proteomes" id="UP000192368"/>
    </source>
</evidence>